<keyword evidence="4" id="KW-0238">DNA-binding</keyword>
<dbReference type="STRING" id="363999.A0A439CMT8"/>
<comment type="similarity">
    <text evidence="2">Belongs to the transcriptional coactivator PC4 family.</text>
</comment>
<dbReference type="GO" id="GO:0060261">
    <property type="term" value="P:positive regulation of transcription initiation by RNA polymerase II"/>
    <property type="evidence" value="ECO:0007669"/>
    <property type="project" value="InterPro"/>
</dbReference>
<keyword evidence="10" id="KW-1185">Reference proteome</keyword>
<dbReference type="EMBL" id="RYZI01000791">
    <property type="protein sequence ID" value="RWA03446.1"/>
    <property type="molecule type" value="Genomic_DNA"/>
</dbReference>
<dbReference type="Gene3D" id="2.30.31.10">
    <property type="entry name" value="Transcriptional Coactivator Pc4, Chain A"/>
    <property type="match status" value="1"/>
</dbReference>
<keyword evidence="6" id="KW-0539">Nucleus</keyword>
<evidence type="ECO:0000259" key="8">
    <source>
        <dbReference type="Pfam" id="PF02229"/>
    </source>
</evidence>
<dbReference type="GO" id="GO:0005634">
    <property type="term" value="C:nucleus"/>
    <property type="evidence" value="ECO:0007669"/>
    <property type="project" value="UniProtKB-SubCell"/>
</dbReference>
<dbReference type="AlphaFoldDB" id="A0A439CMT8"/>
<dbReference type="InterPro" id="IPR003173">
    <property type="entry name" value="PC4_C"/>
</dbReference>
<feature type="domain" description="Transcriptional coactivator p15 (PC4) C-terminal" evidence="8">
    <location>
        <begin position="49"/>
        <end position="101"/>
    </location>
</feature>
<dbReference type="GO" id="GO:0003677">
    <property type="term" value="F:DNA binding"/>
    <property type="evidence" value="ECO:0007669"/>
    <property type="project" value="UniProtKB-KW"/>
</dbReference>
<comment type="subcellular location">
    <subcellularLocation>
        <location evidence="1">Nucleus</location>
    </subcellularLocation>
</comment>
<evidence type="ECO:0000256" key="5">
    <source>
        <dbReference type="ARBA" id="ARBA00023163"/>
    </source>
</evidence>
<dbReference type="PANTHER" id="PTHR13215">
    <property type="entry name" value="RNA POLYMERASE II TRANSCRIPTIONAL COACTIVATOR"/>
    <property type="match status" value="1"/>
</dbReference>
<dbReference type="Proteomes" id="UP000286045">
    <property type="component" value="Unassembled WGS sequence"/>
</dbReference>
<feature type="region of interest" description="Disordered" evidence="7">
    <location>
        <begin position="1"/>
        <end position="52"/>
    </location>
</feature>
<evidence type="ECO:0000256" key="3">
    <source>
        <dbReference type="ARBA" id="ARBA00023015"/>
    </source>
</evidence>
<comment type="caution">
    <text evidence="9">The sequence shown here is derived from an EMBL/GenBank/DDBJ whole genome shotgun (WGS) entry which is preliminary data.</text>
</comment>
<dbReference type="GO" id="GO:0003713">
    <property type="term" value="F:transcription coactivator activity"/>
    <property type="evidence" value="ECO:0007669"/>
    <property type="project" value="InterPro"/>
</dbReference>
<dbReference type="SUPFAM" id="SSF54447">
    <property type="entry name" value="ssDNA-binding transcriptional regulator domain"/>
    <property type="match status" value="1"/>
</dbReference>
<evidence type="ECO:0000256" key="7">
    <source>
        <dbReference type="SAM" id="MobiDB-lite"/>
    </source>
</evidence>
<name>A0A439CMT8_9PEZI</name>
<dbReference type="InterPro" id="IPR045125">
    <property type="entry name" value="Sub1/Tcp4-like"/>
</dbReference>
<evidence type="ECO:0000313" key="9">
    <source>
        <dbReference type="EMBL" id="RWA03446.1"/>
    </source>
</evidence>
<sequence>MGRLSKRRPHDEDAASGDEEVAQSPNKRIKTKTNAEANPGKDDEGNSFWPLSPTRRIAIQNFKGKSYINIREYYSDASGELRPGKKGIMLTLEQYNALLKAVPQLNAELQSKGLDVSDSFSKAPEASASKSSTKSPSKEQKRKEKKMNIEATSDEEEAESD</sequence>
<keyword evidence="3" id="KW-0805">Transcription regulation</keyword>
<feature type="region of interest" description="Disordered" evidence="7">
    <location>
        <begin position="114"/>
        <end position="161"/>
    </location>
</feature>
<evidence type="ECO:0000256" key="1">
    <source>
        <dbReference type="ARBA" id="ARBA00004123"/>
    </source>
</evidence>
<dbReference type="Pfam" id="PF02229">
    <property type="entry name" value="PC4"/>
    <property type="match status" value="1"/>
</dbReference>
<evidence type="ECO:0000313" key="10">
    <source>
        <dbReference type="Proteomes" id="UP000286045"/>
    </source>
</evidence>
<evidence type="ECO:0000256" key="2">
    <source>
        <dbReference type="ARBA" id="ARBA00009001"/>
    </source>
</evidence>
<reference evidence="9 10" key="1">
    <citation type="submission" date="2018-12" db="EMBL/GenBank/DDBJ databases">
        <title>Draft genome sequence of Xylaria grammica IHI A82.</title>
        <authorList>
            <person name="Buettner E."/>
            <person name="Kellner H."/>
        </authorList>
    </citation>
    <scope>NUCLEOTIDE SEQUENCE [LARGE SCALE GENOMIC DNA]</scope>
    <source>
        <strain evidence="9 10">IHI A82</strain>
    </source>
</reference>
<protein>
    <recommendedName>
        <fullName evidence="8">Transcriptional coactivator p15 (PC4) C-terminal domain-containing protein</fullName>
    </recommendedName>
</protein>
<accession>A0A439CMT8</accession>
<evidence type="ECO:0000256" key="6">
    <source>
        <dbReference type="ARBA" id="ARBA00023242"/>
    </source>
</evidence>
<organism evidence="9 10">
    <name type="scientific">Xylaria grammica</name>
    <dbReference type="NCBI Taxonomy" id="363999"/>
    <lineage>
        <taxon>Eukaryota</taxon>
        <taxon>Fungi</taxon>
        <taxon>Dikarya</taxon>
        <taxon>Ascomycota</taxon>
        <taxon>Pezizomycotina</taxon>
        <taxon>Sordariomycetes</taxon>
        <taxon>Xylariomycetidae</taxon>
        <taxon>Xylariales</taxon>
        <taxon>Xylariaceae</taxon>
        <taxon>Xylaria</taxon>
    </lineage>
</organism>
<proteinExistence type="inferred from homology"/>
<feature type="compositionally biased region" description="Low complexity" evidence="7">
    <location>
        <begin position="119"/>
        <end position="135"/>
    </location>
</feature>
<evidence type="ECO:0000256" key="4">
    <source>
        <dbReference type="ARBA" id="ARBA00023125"/>
    </source>
</evidence>
<keyword evidence="5" id="KW-0804">Transcription</keyword>
<gene>
    <name evidence="9" type="ORF">EKO27_g11658</name>
</gene>
<dbReference type="InterPro" id="IPR009044">
    <property type="entry name" value="ssDNA-bd_transcriptional_reg"/>
</dbReference>
<feature type="compositionally biased region" description="Basic and acidic residues" evidence="7">
    <location>
        <begin position="136"/>
        <end position="148"/>
    </location>
</feature>
<feature type="compositionally biased region" description="Acidic residues" evidence="7">
    <location>
        <begin position="152"/>
        <end position="161"/>
    </location>
</feature>